<evidence type="ECO:0000313" key="2">
    <source>
        <dbReference type="Proteomes" id="UP001195483"/>
    </source>
</evidence>
<organism evidence="1 2">
    <name type="scientific">Potamilus streckersoni</name>
    <dbReference type="NCBI Taxonomy" id="2493646"/>
    <lineage>
        <taxon>Eukaryota</taxon>
        <taxon>Metazoa</taxon>
        <taxon>Spiralia</taxon>
        <taxon>Lophotrochozoa</taxon>
        <taxon>Mollusca</taxon>
        <taxon>Bivalvia</taxon>
        <taxon>Autobranchia</taxon>
        <taxon>Heteroconchia</taxon>
        <taxon>Palaeoheterodonta</taxon>
        <taxon>Unionida</taxon>
        <taxon>Unionoidea</taxon>
        <taxon>Unionidae</taxon>
        <taxon>Ambleminae</taxon>
        <taxon>Lampsilini</taxon>
        <taxon>Potamilus</taxon>
    </lineage>
</organism>
<accession>A0AAE0VZL8</accession>
<reference evidence="1" key="1">
    <citation type="journal article" date="2021" name="Genome Biol. Evol.">
        <title>A High-Quality Reference Genome for a Parasitic Bivalve with Doubly Uniparental Inheritance (Bivalvia: Unionida).</title>
        <authorList>
            <person name="Smith C.H."/>
        </authorList>
    </citation>
    <scope>NUCLEOTIDE SEQUENCE</scope>
    <source>
        <strain evidence="1">CHS0354</strain>
    </source>
</reference>
<reference evidence="1" key="3">
    <citation type="submission" date="2023-05" db="EMBL/GenBank/DDBJ databases">
        <authorList>
            <person name="Smith C.H."/>
        </authorList>
    </citation>
    <scope>NUCLEOTIDE SEQUENCE</scope>
    <source>
        <strain evidence="1">CHS0354</strain>
        <tissue evidence="1">Mantle</tissue>
    </source>
</reference>
<dbReference type="EMBL" id="JAEAOA010001600">
    <property type="protein sequence ID" value="KAK3595679.1"/>
    <property type="molecule type" value="Genomic_DNA"/>
</dbReference>
<gene>
    <name evidence="1" type="ORF">CHS0354_026897</name>
</gene>
<comment type="caution">
    <text evidence="1">The sequence shown here is derived from an EMBL/GenBank/DDBJ whole genome shotgun (WGS) entry which is preliminary data.</text>
</comment>
<dbReference type="AlphaFoldDB" id="A0AAE0VZL8"/>
<dbReference type="Proteomes" id="UP001195483">
    <property type="component" value="Unassembled WGS sequence"/>
</dbReference>
<name>A0AAE0VZL8_9BIVA</name>
<sequence>MNFQDYNSNLRYKHAAEATGEQRNTDLGLNRVYNTRLAQAASGLCGFGAIPTSSSDSYPKSTKSAFPLVTMVSFASSAGWVPCGSSVPVLSTTKVKVK</sequence>
<protein>
    <submittedName>
        <fullName evidence="1">Uncharacterized protein</fullName>
    </submittedName>
</protein>
<proteinExistence type="predicted"/>
<evidence type="ECO:0000313" key="1">
    <source>
        <dbReference type="EMBL" id="KAK3595679.1"/>
    </source>
</evidence>
<keyword evidence="2" id="KW-1185">Reference proteome</keyword>
<reference evidence="1" key="2">
    <citation type="journal article" date="2021" name="Genome Biol. Evol.">
        <title>Developing a high-quality reference genome for a parasitic bivalve with doubly uniparental inheritance (Bivalvia: Unionida).</title>
        <authorList>
            <person name="Smith C.H."/>
        </authorList>
    </citation>
    <scope>NUCLEOTIDE SEQUENCE</scope>
    <source>
        <strain evidence="1">CHS0354</strain>
        <tissue evidence="1">Mantle</tissue>
    </source>
</reference>